<dbReference type="InterPro" id="IPR006905">
    <property type="entry name" value="Flavin_halogenase"/>
</dbReference>
<comment type="caution">
    <text evidence="1">The sequence shown here is derived from an EMBL/GenBank/DDBJ whole genome shotgun (WGS) entry which is preliminary data.</text>
</comment>
<keyword evidence="2" id="KW-1185">Reference proteome</keyword>
<accession>A0ABQ6LSE0</accession>
<organism evidence="1 2">
    <name type="scientific">Paralimibaculum aggregatum</name>
    <dbReference type="NCBI Taxonomy" id="3036245"/>
    <lineage>
        <taxon>Bacteria</taxon>
        <taxon>Pseudomonadati</taxon>
        <taxon>Pseudomonadota</taxon>
        <taxon>Alphaproteobacteria</taxon>
        <taxon>Rhodobacterales</taxon>
        <taxon>Paracoccaceae</taxon>
        <taxon>Paralimibaculum</taxon>
    </lineage>
</organism>
<dbReference type="InterPro" id="IPR036188">
    <property type="entry name" value="FAD/NAD-bd_sf"/>
</dbReference>
<gene>
    <name evidence="1" type="ORF">LNKW23_42120</name>
</gene>
<dbReference type="PANTHER" id="PTHR43747:SF1">
    <property type="entry name" value="SLR1998 PROTEIN"/>
    <property type="match status" value="1"/>
</dbReference>
<dbReference type="PANTHER" id="PTHR43747">
    <property type="entry name" value="FAD-BINDING PROTEIN"/>
    <property type="match status" value="1"/>
</dbReference>
<dbReference type="PRINTS" id="PR00469">
    <property type="entry name" value="PNDRDTASEII"/>
</dbReference>
<dbReference type="Pfam" id="PF04820">
    <property type="entry name" value="Trp_halogenase"/>
    <property type="match status" value="2"/>
</dbReference>
<dbReference type="SUPFAM" id="SSF51905">
    <property type="entry name" value="FAD/NAD(P)-binding domain"/>
    <property type="match status" value="1"/>
</dbReference>
<dbReference type="EMBL" id="BSYI01000048">
    <property type="protein sequence ID" value="GMG84996.1"/>
    <property type="molecule type" value="Genomic_DNA"/>
</dbReference>
<evidence type="ECO:0000313" key="2">
    <source>
        <dbReference type="Proteomes" id="UP001239909"/>
    </source>
</evidence>
<reference evidence="1 2" key="1">
    <citation type="submission" date="2023-04" db="EMBL/GenBank/DDBJ databases">
        <title>Marinoamorphus aggregata gen. nov., sp. Nov., isolate from tissue of brittle star Ophioplocus japonicus.</title>
        <authorList>
            <person name="Kawano K."/>
            <person name="Sawayama S."/>
            <person name="Nakagawa S."/>
        </authorList>
    </citation>
    <scope>NUCLEOTIDE SEQUENCE [LARGE SCALE GENOMIC DNA]</scope>
    <source>
        <strain evidence="1 2">NKW23</strain>
    </source>
</reference>
<name>A0ABQ6LSE0_9RHOB</name>
<sequence>MNAHAENGPEDGQAVDTCDALVLGGGPGGAATAILLAEAGLDVVLVEKDRHPRFHVGESLLPHSLPILERLGVLEAVRGIGVYKPGAEFVSECGTKTVVFDFANQLLDGPDHAFQVRRAEFDRILFERARAVGVTTREETLAEVVSCDSERAVISLRGPDGTRLVEAGILVDASGRSTVTARLRAEKTPDPRNTSAAIFAHFRGVPRAEGPAGGNIRVHLTDPGWVWQIPLPEGMTSMGLVAPKDYMLTRKGDIESFFRGHCARHPEIARIVGNAESAVPMGATGNFSYRAAAAHGPGHIKVGDAYGFLDPIFSTGIHLALLGAVEATEAVVAARARPAERARIMARYDRNMRARLDYASWFVYRINEPVFREMFMNPRNFLGIEQAVISLLAGDFRKDWRLRSRIWLFKVIRRSVERNKASKVKAHA</sequence>
<dbReference type="RefSeq" id="WP_285674204.1">
    <property type="nucleotide sequence ID" value="NZ_BSYI01000048.1"/>
</dbReference>
<dbReference type="InterPro" id="IPR050816">
    <property type="entry name" value="Flavin-dep_Halogenase_NPB"/>
</dbReference>
<evidence type="ECO:0000313" key="1">
    <source>
        <dbReference type="EMBL" id="GMG84996.1"/>
    </source>
</evidence>
<protein>
    <submittedName>
        <fullName evidence="1">NAD(P)/FAD-dependent oxidoreductase</fullName>
    </submittedName>
</protein>
<proteinExistence type="predicted"/>
<dbReference type="Gene3D" id="3.50.50.60">
    <property type="entry name" value="FAD/NAD(P)-binding domain"/>
    <property type="match status" value="1"/>
</dbReference>
<dbReference type="Proteomes" id="UP001239909">
    <property type="component" value="Unassembled WGS sequence"/>
</dbReference>